<sequence>MSDNERPPNRRFVEVVYPAGTHLDYSRASSNGMGGTVRDDRDNSLIGQAELFDASDRYADGYQDGYDHRSHDNEFRHHLADIIVR</sequence>
<dbReference type="EMBL" id="CP109546">
    <property type="protein sequence ID" value="WTZ06730.1"/>
    <property type="molecule type" value="Genomic_DNA"/>
</dbReference>
<evidence type="ECO:0000313" key="1">
    <source>
        <dbReference type="EMBL" id="WTZ06730.1"/>
    </source>
</evidence>
<name>A0AAU3HMK5_9ACTN</name>
<gene>
    <name evidence="1" type="ORF">OG699_00975</name>
</gene>
<reference evidence="1" key="1">
    <citation type="submission" date="2022-10" db="EMBL/GenBank/DDBJ databases">
        <title>The complete genomes of actinobacterial strains from the NBC collection.</title>
        <authorList>
            <person name="Joergensen T.S."/>
            <person name="Alvarez Arevalo M."/>
            <person name="Sterndorff E.B."/>
            <person name="Faurdal D."/>
            <person name="Vuksanovic O."/>
            <person name="Mourched A.-S."/>
            <person name="Charusanti P."/>
            <person name="Shaw S."/>
            <person name="Blin K."/>
            <person name="Weber T."/>
        </authorList>
    </citation>
    <scope>NUCLEOTIDE SEQUENCE</scope>
    <source>
        <strain evidence="1">NBC_01393</strain>
    </source>
</reference>
<organism evidence="1">
    <name type="scientific">Streptomyces sp. NBC_01393</name>
    <dbReference type="NCBI Taxonomy" id="2903851"/>
    <lineage>
        <taxon>Bacteria</taxon>
        <taxon>Bacillati</taxon>
        <taxon>Actinomycetota</taxon>
        <taxon>Actinomycetes</taxon>
        <taxon>Kitasatosporales</taxon>
        <taxon>Streptomycetaceae</taxon>
        <taxon>Streptomyces</taxon>
    </lineage>
</organism>
<dbReference type="AlphaFoldDB" id="A0AAU3HMK5"/>
<proteinExistence type="predicted"/>
<protein>
    <submittedName>
        <fullName evidence="1">Uncharacterized protein</fullName>
    </submittedName>
</protein>
<accession>A0AAU3HMK5</accession>